<feature type="domain" description="N-acetyltransferase" evidence="1">
    <location>
        <begin position="7"/>
        <end position="152"/>
    </location>
</feature>
<dbReference type="InterPro" id="IPR000182">
    <property type="entry name" value="GNAT_dom"/>
</dbReference>
<organism evidence="2 3">
    <name type="scientific">Sphingomonas parva</name>
    <dbReference type="NCBI Taxonomy" id="2555898"/>
    <lineage>
        <taxon>Bacteria</taxon>
        <taxon>Pseudomonadati</taxon>
        <taxon>Pseudomonadota</taxon>
        <taxon>Alphaproteobacteria</taxon>
        <taxon>Sphingomonadales</taxon>
        <taxon>Sphingomonadaceae</taxon>
        <taxon>Sphingomonas</taxon>
    </lineage>
</organism>
<proteinExistence type="predicted"/>
<dbReference type="Pfam" id="PF13527">
    <property type="entry name" value="Acetyltransf_9"/>
    <property type="match status" value="1"/>
</dbReference>
<protein>
    <submittedName>
        <fullName evidence="2">N-acetyltransferase</fullName>
    </submittedName>
</protein>
<evidence type="ECO:0000313" key="3">
    <source>
        <dbReference type="Proteomes" id="UP000298213"/>
    </source>
</evidence>
<sequence length="174" mass="17950">MPESGDLHVRPAEPGDAAAIRAVHEAAFPTRLEADLVERLERDGDVVVSLVAAREDEVAGHLLLSRMEVVADGRPRRALGLGPVAVVPPLQRAGVGSALIRGALAIARATGEEFVFVLGEPEYYQRFGFSAATAAPFASPYAGPYLMAIAFGDAPAPAAGTAAYAPAFTLGASA</sequence>
<comment type="caution">
    <text evidence="2">The sequence shown here is derived from an EMBL/GenBank/DDBJ whole genome shotgun (WGS) entry which is preliminary data.</text>
</comment>
<dbReference type="Proteomes" id="UP000298213">
    <property type="component" value="Unassembled WGS sequence"/>
</dbReference>
<dbReference type="PANTHER" id="PTHR37817">
    <property type="entry name" value="N-ACETYLTRANSFERASE EIS"/>
    <property type="match status" value="1"/>
</dbReference>
<dbReference type="InterPro" id="IPR016181">
    <property type="entry name" value="Acyl_CoA_acyltransferase"/>
</dbReference>
<dbReference type="InterPro" id="IPR051554">
    <property type="entry name" value="Acetyltransferase_Eis"/>
</dbReference>
<dbReference type="PANTHER" id="PTHR37817:SF1">
    <property type="entry name" value="N-ACETYLTRANSFERASE EIS"/>
    <property type="match status" value="1"/>
</dbReference>
<dbReference type="GO" id="GO:0034069">
    <property type="term" value="F:aminoglycoside N-acetyltransferase activity"/>
    <property type="evidence" value="ECO:0007669"/>
    <property type="project" value="TreeGrafter"/>
</dbReference>
<dbReference type="PROSITE" id="PS51186">
    <property type="entry name" value="GNAT"/>
    <property type="match status" value="1"/>
</dbReference>
<name>A0A4Y8ZPU7_9SPHN</name>
<keyword evidence="2" id="KW-0808">Transferase</keyword>
<dbReference type="Gene3D" id="3.40.630.30">
    <property type="match status" value="1"/>
</dbReference>
<evidence type="ECO:0000313" key="2">
    <source>
        <dbReference type="EMBL" id="TFI58040.1"/>
    </source>
</evidence>
<dbReference type="OrthoDB" id="9797178at2"/>
<reference evidence="2 3" key="1">
    <citation type="submission" date="2019-03" db="EMBL/GenBank/DDBJ databases">
        <title>Genome sequence of Sphingomonas sp. 17J27-24.</title>
        <authorList>
            <person name="Kim M."/>
            <person name="Maeng S."/>
            <person name="Sathiyaraj S."/>
        </authorList>
    </citation>
    <scope>NUCLEOTIDE SEQUENCE [LARGE SCALE GENOMIC DNA]</scope>
    <source>
        <strain evidence="2 3">17J27-24</strain>
    </source>
</reference>
<keyword evidence="3" id="KW-1185">Reference proteome</keyword>
<dbReference type="SUPFAM" id="SSF55729">
    <property type="entry name" value="Acyl-CoA N-acyltransferases (Nat)"/>
    <property type="match status" value="1"/>
</dbReference>
<gene>
    <name evidence="2" type="ORF">E2493_12600</name>
</gene>
<dbReference type="AlphaFoldDB" id="A0A4Y8ZPU7"/>
<evidence type="ECO:0000259" key="1">
    <source>
        <dbReference type="PROSITE" id="PS51186"/>
    </source>
</evidence>
<dbReference type="GO" id="GO:0030649">
    <property type="term" value="P:aminoglycoside antibiotic catabolic process"/>
    <property type="evidence" value="ECO:0007669"/>
    <property type="project" value="TreeGrafter"/>
</dbReference>
<dbReference type="CDD" id="cd04301">
    <property type="entry name" value="NAT_SF"/>
    <property type="match status" value="1"/>
</dbReference>
<accession>A0A4Y8ZPU7</accession>
<dbReference type="EMBL" id="SPDV01000021">
    <property type="protein sequence ID" value="TFI58040.1"/>
    <property type="molecule type" value="Genomic_DNA"/>
</dbReference>